<evidence type="ECO:0000313" key="1">
    <source>
        <dbReference type="EMBL" id="OGZ19665.1"/>
    </source>
</evidence>
<dbReference type="EMBL" id="MHLZ01000025">
    <property type="protein sequence ID" value="OGZ19665.1"/>
    <property type="molecule type" value="Genomic_DNA"/>
</dbReference>
<evidence type="ECO:0008006" key="3">
    <source>
        <dbReference type="Google" id="ProtNLM"/>
    </source>
</evidence>
<organism evidence="1 2">
    <name type="scientific">Candidatus Nealsonbacteria bacterium RIFCSPHIGHO2_01_FULL_38_55</name>
    <dbReference type="NCBI Taxonomy" id="1801664"/>
    <lineage>
        <taxon>Bacteria</taxon>
        <taxon>Candidatus Nealsoniibacteriota</taxon>
    </lineage>
</organism>
<protein>
    <recommendedName>
        <fullName evidence="3">Xylose isomerase-like TIM barrel domain-containing protein</fullName>
    </recommendedName>
</protein>
<reference evidence="1 2" key="1">
    <citation type="journal article" date="2016" name="Nat. Commun.">
        <title>Thousands of microbial genomes shed light on interconnected biogeochemical processes in an aquifer system.</title>
        <authorList>
            <person name="Anantharaman K."/>
            <person name="Brown C.T."/>
            <person name="Hug L.A."/>
            <person name="Sharon I."/>
            <person name="Castelle C.J."/>
            <person name="Probst A.J."/>
            <person name="Thomas B.C."/>
            <person name="Singh A."/>
            <person name="Wilkins M.J."/>
            <person name="Karaoz U."/>
            <person name="Brodie E.L."/>
            <person name="Williams K.H."/>
            <person name="Hubbard S.S."/>
            <person name="Banfield J.F."/>
        </authorList>
    </citation>
    <scope>NUCLEOTIDE SEQUENCE [LARGE SCALE GENOMIC DNA]</scope>
</reference>
<evidence type="ECO:0000313" key="2">
    <source>
        <dbReference type="Proteomes" id="UP000177360"/>
    </source>
</evidence>
<comment type="caution">
    <text evidence="1">The sequence shown here is derived from an EMBL/GenBank/DDBJ whole genome shotgun (WGS) entry which is preliminary data.</text>
</comment>
<dbReference type="AlphaFoldDB" id="A0A1G2E1N3"/>
<proteinExistence type="predicted"/>
<accession>A0A1G2E1N3</accession>
<name>A0A1G2E1N3_9BACT</name>
<gene>
    <name evidence="1" type="ORF">A2626_02955</name>
</gene>
<dbReference type="Proteomes" id="UP000177360">
    <property type="component" value="Unassembled WGS sequence"/>
</dbReference>
<sequence length="347" mass="39389">MDACKELTKRGVEFGFEIKDFIGDRGVKIDLPFAIHLPYDFVNLMCAPESRNWAKLLLNRITYLHPSPYYVVLHGMRLGGNKEEPPSREKRYISRFGAGEYGDALNRTVEIARDLKKFFGPSVRVAIENTPFTNIYQQPANFFQGDDGQQVMETCLCIRVGSLSDSLLFLRRGADCDIVVDFEHLSIALGFAQRSGFYDKLEGKIPPNLSIEEGKLIKECGLFLRKEFTPIVTAPFGSLEEEIECLGPDIYIYHIAGSCGCGEWHEICEGKVAHHSSILPGDKNVIRMLNFLRRIQRSNDFIFVLEVCGSGDIPGNKHPEMWTTRSAKAQRESLDVFCQMLLDIWYK</sequence>